<organism evidence="4 5">
    <name type="scientific">Pipra filicauda</name>
    <name type="common">Wire-tailed manakin</name>
    <dbReference type="NCBI Taxonomy" id="649802"/>
    <lineage>
        <taxon>Eukaryota</taxon>
        <taxon>Metazoa</taxon>
        <taxon>Chordata</taxon>
        <taxon>Craniata</taxon>
        <taxon>Vertebrata</taxon>
        <taxon>Euteleostomi</taxon>
        <taxon>Archelosauria</taxon>
        <taxon>Archosauria</taxon>
        <taxon>Dinosauria</taxon>
        <taxon>Saurischia</taxon>
        <taxon>Theropoda</taxon>
        <taxon>Coelurosauria</taxon>
        <taxon>Aves</taxon>
        <taxon>Neognathae</taxon>
        <taxon>Neoaves</taxon>
        <taxon>Telluraves</taxon>
        <taxon>Australaves</taxon>
        <taxon>Passeriformes</taxon>
        <taxon>Pipridae</taxon>
        <taxon>Pipra</taxon>
    </lineage>
</organism>
<evidence type="ECO:0000256" key="2">
    <source>
        <dbReference type="ARBA" id="ARBA00023180"/>
    </source>
</evidence>
<dbReference type="InterPro" id="IPR000353">
    <property type="entry name" value="MHC_II_b_N"/>
</dbReference>
<dbReference type="AlphaFoldDB" id="A0A7R5KXP4"/>
<keyword evidence="2" id="KW-0325">Glycoprotein</keyword>
<dbReference type="Pfam" id="PF00969">
    <property type="entry name" value="MHC_II_beta"/>
    <property type="match status" value="1"/>
</dbReference>
<dbReference type="Gene3D" id="3.10.320.10">
    <property type="entry name" value="Class II Histocompatibility Antigen, M Beta Chain, Chain B, domain 1"/>
    <property type="match status" value="1"/>
</dbReference>
<protein>
    <submittedName>
        <fullName evidence="5">Class II histocompatibility antigen, B-L beta chain-like</fullName>
    </submittedName>
</protein>
<dbReference type="InParanoid" id="A0A7R5KXP4"/>
<dbReference type="GO" id="GO:0006955">
    <property type="term" value="P:immune response"/>
    <property type="evidence" value="ECO:0007669"/>
    <property type="project" value="InterPro"/>
</dbReference>
<dbReference type="InterPro" id="IPR050160">
    <property type="entry name" value="MHC/Immunoglobulin"/>
</dbReference>
<dbReference type="Proteomes" id="UP000504627">
    <property type="component" value="Unplaced"/>
</dbReference>
<keyword evidence="4" id="KW-1185">Reference proteome</keyword>
<dbReference type="InterPro" id="IPR014745">
    <property type="entry name" value="MHC_II_a/b_N"/>
</dbReference>
<dbReference type="RefSeq" id="XP_039245330.1">
    <property type="nucleotide sequence ID" value="XM_039389396.1"/>
</dbReference>
<dbReference type="InterPro" id="IPR011162">
    <property type="entry name" value="MHC_I/II-like_Ag-recog"/>
</dbReference>
<evidence type="ECO:0000313" key="5">
    <source>
        <dbReference type="RefSeq" id="XP_039245330.1"/>
    </source>
</evidence>
<dbReference type="PANTHER" id="PTHR19944:SF99">
    <property type="entry name" value="HLA CLASS II HISTOCOMPATIBILITY ANTIGEN, DRB1 BETA CHAIN"/>
    <property type="match status" value="1"/>
</dbReference>
<reference evidence="5" key="1">
    <citation type="submission" date="2025-08" db="UniProtKB">
        <authorList>
            <consortium name="RefSeq"/>
        </authorList>
    </citation>
    <scope>IDENTIFICATION</scope>
    <source>
        <tissue evidence="5">Muscle</tissue>
    </source>
</reference>
<feature type="non-terminal residue" evidence="5">
    <location>
        <position position="127"/>
    </location>
</feature>
<dbReference type="GO" id="GO:0019882">
    <property type="term" value="P:antigen processing and presentation"/>
    <property type="evidence" value="ECO:0007669"/>
    <property type="project" value="InterPro"/>
</dbReference>
<evidence type="ECO:0000259" key="3">
    <source>
        <dbReference type="SMART" id="SM00921"/>
    </source>
</evidence>
<proteinExistence type="predicted"/>
<keyword evidence="1" id="KW-1015">Disulfide bond</keyword>
<dbReference type="GO" id="GO:0042613">
    <property type="term" value="C:MHC class II protein complex"/>
    <property type="evidence" value="ECO:0007669"/>
    <property type="project" value="InterPro"/>
</dbReference>
<feature type="domain" description="MHC class II beta chain N-terminal" evidence="3">
    <location>
        <begin position="48"/>
        <end position="122"/>
    </location>
</feature>
<dbReference type="SUPFAM" id="SSF54452">
    <property type="entry name" value="MHC antigen-recognition domain"/>
    <property type="match status" value="1"/>
</dbReference>
<sequence length="127" mass="14968">MVLETGNGDWTYQVLGMLEIPPRCRVEHVSLEHPLSQDWGVFQRMFKAECHFINGTERVRYMERHIYNREQQLQFDSDLGVYVGDTPFGEIQTRYLNSLPGSLEYARSAVDTYCRPYYELDTPFSME</sequence>
<accession>A0A7R5KXP4</accession>
<dbReference type="GeneID" id="120322469"/>
<dbReference type="PANTHER" id="PTHR19944">
    <property type="entry name" value="MHC CLASS II-RELATED"/>
    <property type="match status" value="1"/>
</dbReference>
<evidence type="ECO:0000313" key="4">
    <source>
        <dbReference type="Proteomes" id="UP000504627"/>
    </source>
</evidence>
<evidence type="ECO:0000256" key="1">
    <source>
        <dbReference type="ARBA" id="ARBA00023157"/>
    </source>
</evidence>
<name>A0A7R5KXP4_9PASS</name>
<dbReference type="SMART" id="SM00921">
    <property type="entry name" value="MHC_II_beta"/>
    <property type="match status" value="1"/>
</dbReference>
<gene>
    <name evidence="5" type="primary">LOC120322469</name>
</gene>